<dbReference type="Gene3D" id="3.40.1280.10">
    <property type="match status" value="1"/>
</dbReference>
<keyword evidence="7 15" id="KW-0963">Cytoplasm</keyword>
<evidence type="ECO:0000256" key="14">
    <source>
        <dbReference type="ARBA" id="ARBA00047783"/>
    </source>
</evidence>
<evidence type="ECO:0000313" key="19">
    <source>
        <dbReference type="EMBL" id="CUA86719.1"/>
    </source>
</evidence>
<comment type="similarity">
    <text evidence="3 15 17">Belongs to the RNA methyltransferase TrmD family.</text>
</comment>
<accession>A0A0K6H748</accession>
<comment type="catalytic activity">
    <reaction evidence="14 15 17">
        <text>guanosine(37) in tRNA + S-adenosyl-L-methionine = N(1)-methylguanosine(37) in tRNA + S-adenosyl-L-homocysteine + H(+)</text>
        <dbReference type="Rhea" id="RHEA:36899"/>
        <dbReference type="Rhea" id="RHEA-COMP:10145"/>
        <dbReference type="Rhea" id="RHEA-COMP:10147"/>
        <dbReference type="ChEBI" id="CHEBI:15378"/>
        <dbReference type="ChEBI" id="CHEBI:57856"/>
        <dbReference type="ChEBI" id="CHEBI:59789"/>
        <dbReference type="ChEBI" id="CHEBI:73542"/>
        <dbReference type="ChEBI" id="CHEBI:74269"/>
        <dbReference type="EC" id="2.1.1.228"/>
    </reaction>
</comment>
<dbReference type="NCBIfam" id="NF000648">
    <property type="entry name" value="PRK00026.1"/>
    <property type="match status" value="1"/>
</dbReference>
<gene>
    <name evidence="15" type="primary">trmD</name>
    <name evidence="19" type="ORF">Ga0061063_2776</name>
</gene>
<keyword evidence="8 15" id="KW-0489">Methyltransferase</keyword>
<evidence type="ECO:0000256" key="15">
    <source>
        <dbReference type="HAMAP-Rule" id="MF_00605"/>
    </source>
</evidence>
<evidence type="ECO:0000256" key="7">
    <source>
        <dbReference type="ARBA" id="ARBA00022490"/>
    </source>
</evidence>
<dbReference type="Proteomes" id="UP000243535">
    <property type="component" value="Unassembled WGS sequence"/>
</dbReference>
<dbReference type="NCBIfam" id="TIGR00088">
    <property type="entry name" value="trmD"/>
    <property type="match status" value="1"/>
</dbReference>
<dbReference type="InterPro" id="IPR029028">
    <property type="entry name" value="Alpha/beta_knot_MTases"/>
</dbReference>
<dbReference type="OrthoDB" id="9807416at2"/>
<dbReference type="RefSeq" id="WP_054284814.1">
    <property type="nucleotide sequence ID" value="NZ_CYHA01000009.1"/>
</dbReference>
<organism evidence="19 20">
    <name type="scientific">Gulbenkiania indica</name>
    <dbReference type="NCBI Taxonomy" id="375574"/>
    <lineage>
        <taxon>Bacteria</taxon>
        <taxon>Pseudomonadati</taxon>
        <taxon>Pseudomonadota</taxon>
        <taxon>Betaproteobacteria</taxon>
        <taxon>Neisseriales</taxon>
        <taxon>Chromobacteriaceae</taxon>
        <taxon>Gulbenkiania</taxon>
    </lineage>
</organism>
<dbReference type="STRING" id="375574.GCA_001418035_02548"/>
<dbReference type="FunFam" id="3.40.1280.10:FF:000001">
    <property type="entry name" value="tRNA (guanine-N(1)-)-methyltransferase"/>
    <property type="match status" value="1"/>
</dbReference>
<evidence type="ECO:0000256" key="10">
    <source>
        <dbReference type="ARBA" id="ARBA00022691"/>
    </source>
</evidence>
<dbReference type="PANTHER" id="PTHR46417:SF1">
    <property type="entry name" value="TRNA (GUANINE-N(1)-)-METHYLTRANSFERASE"/>
    <property type="match status" value="1"/>
</dbReference>
<name>A0A0K6H748_9NEIS</name>
<comment type="subcellular location">
    <subcellularLocation>
        <location evidence="2 15 17">Cytoplasm</location>
    </subcellularLocation>
</comment>
<evidence type="ECO:0000256" key="2">
    <source>
        <dbReference type="ARBA" id="ARBA00004496"/>
    </source>
</evidence>
<dbReference type="InterPro" id="IPR016009">
    <property type="entry name" value="tRNA_MeTrfase_TRMD/TRM10"/>
</dbReference>
<evidence type="ECO:0000256" key="9">
    <source>
        <dbReference type="ARBA" id="ARBA00022679"/>
    </source>
</evidence>
<dbReference type="SUPFAM" id="SSF75217">
    <property type="entry name" value="alpha/beta knot"/>
    <property type="match status" value="1"/>
</dbReference>
<dbReference type="HAMAP" id="MF_00605">
    <property type="entry name" value="TrmD"/>
    <property type="match status" value="1"/>
</dbReference>
<dbReference type="PANTHER" id="PTHR46417">
    <property type="entry name" value="TRNA (GUANINE-N(1)-)-METHYLTRANSFERASE"/>
    <property type="match status" value="1"/>
</dbReference>
<protein>
    <recommendedName>
        <fullName evidence="6 15">tRNA (guanine-N(1)-)-methyltransferase</fullName>
        <ecNumber evidence="5 15">2.1.1.228</ecNumber>
    </recommendedName>
    <alternativeName>
        <fullName evidence="12 15">M1G-methyltransferase</fullName>
    </alternativeName>
    <alternativeName>
        <fullName evidence="13 15">tRNA [GM37] methyltransferase</fullName>
    </alternativeName>
</protein>
<evidence type="ECO:0000256" key="16">
    <source>
        <dbReference type="PIRSR" id="PIRSR000386-1"/>
    </source>
</evidence>
<dbReference type="InterPro" id="IPR023148">
    <property type="entry name" value="tRNA_m1G_MeTrfase_C_sf"/>
</dbReference>
<dbReference type="CDD" id="cd18080">
    <property type="entry name" value="TrmD-like"/>
    <property type="match status" value="1"/>
</dbReference>
<dbReference type="Pfam" id="PF01746">
    <property type="entry name" value="tRNA_m1G_MT"/>
    <property type="match status" value="1"/>
</dbReference>
<dbReference type="InterPro" id="IPR029026">
    <property type="entry name" value="tRNA_m1G_MTases_N"/>
</dbReference>
<dbReference type="FunFam" id="1.10.1270.20:FF:000001">
    <property type="entry name" value="tRNA (guanine-N(1)-)-methyltransferase"/>
    <property type="match status" value="1"/>
</dbReference>
<proteinExistence type="inferred from homology"/>
<dbReference type="GO" id="GO:0005829">
    <property type="term" value="C:cytosol"/>
    <property type="evidence" value="ECO:0007669"/>
    <property type="project" value="TreeGrafter"/>
</dbReference>
<evidence type="ECO:0000256" key="3">
    <source>
        <dbReference type="ARBA" id="ARBA00007630"/>
    </source>
</evidence>
<feature type="domain" description="tRNA methyltransferase TRMD/TRM10-type" evidence="18">
    <location>
        <begin position="1"/>
        <end position="229"/>
    </location>
</feature>
<reference evidence="20" key="1">
    <citation type="submission" date="2015-08" db="EMBL/GenBank/DDBJ databases">
        <authorList>
            <person name="Varghese N."/>
        </authorList>
    </citation>
    <scope>NUCLEOTIDE SEQUENCE [LARGE SCALE GENOMIC DNA]</scope>
    <source>
        <strain evidence="20">DSM 17901</strain>
    </source>
</reference>
<dbReference type="AlphaFoldDB" id="A0A0K6H748"/>
<evidence type="ECO:0000256" key="8">
    <source>
        <dbReference type="ARBA" id="ARBA00022603"/>
    </source>
</evidence>
<evidence type="ECO:0000256" key="12">
    <source>
        <dbReference type="ARBA" id="ARBA00029736"/>
    </source>
</evidence>
<comment type="function">
    <text evidence="1 15 17">Specifically methylates guanosine-37 in various tRNAs.</text>
</comment>
<dbReference type="EC" id="2.1.1.228" evidence="5 15"/>
<dbReference type="GO" id="GO:0002939">
    <property type="term" value="P:tRNA N1-guanine methylation"/>
    <property type="evidence" value="ECO:0007669"/>
    <property type="project" value="TreeGrafter"/>
</dbReference>
<evidence type="ECO:0000256" key="6">
    <source>
        <dbReference type="ARBA" id="ARBA00014679"/>
    </source>
</evidence>
<feature type="binding site" evidence="15 16">
    <location>
        <begin position="137"/>
        <end position="142"/>
    </location>
    <ligand>
        <name>S-adenosyl-L-methionine</name>
        <dbReference type="ChEBI" id="CHEBI:59789"/>
    </ligand>
</feature>
<keyword evidence="10 15" id="KW-0949">S-adenosyl-L-methionine</keyword>
<dbReference type="EMBL" id="CYHA01000009">
    <property type="protein sequence ID" value="CUA86719.1"/>
    <property type="molecule type" value="Genomic_DNA"/>
</dbReference>
<evidence type="ECO:0000259" key="18">
    <source>
        <dbReference type="Pfam" id="PF01746"/>
    </source>
</evidence>
<comment type="subunit">
    <text evidence="4 15 17">Homodimer.</text>
</comment>
<dbReference type="InterPro" id="IPR002649">
    <property type="entry name" value="tRNA_m1G_MeTrfase_TrmD"/>
</dbReference>
<keyword evidence="9 15" id="KW-0808">Transferase</keyword>
<evidence type="ECO:0000256" key="17">
    <source>
        <dbReference type="RuleBase" id="RU003464"/>
    </source>
</evidence>
<evidence type="ECO:0000256" key="4">
    <source>
        <dbReference type="ARBA" id="ARBA00011738"/>
    </source>
</evidence>
<feature type="binding site" evidence="15 16">
    <location>
        <position position="117"/>
    </location>
    <ligand>
        <name>S-adenosyl-L-methionine</name>
        <dbReference type="ChEBI" id="CHEBI:59789"/>
    </ligand>
</feature>
<keyword evidence="11 15" id="KW-0819">tRNA processing</keyword>
<keyword evidence="20" id="KW-1185">Reference proteome</keyword>
<dbReference type="GO" id="GO:0052906">
    <property type="term" value="F:tRNA (guanine(37)-N1)-methyltransferase activity"/>
    <property type="evidence" value="ECO:0007669"/>
    <property type="project" value="UniProtKB-UniRule"/>
</dbReference>
<evidence type="ECO:0000256" key="13">
    <source>
        <dbReference type="ARBA" id="ARBA00033392"/>
    </source>
</evidence>
<dbReference type="Gene3D" id="1.10.1270.20">
    <property type="entry name" value="tRNA(m1g37)methyltransferase, domain 2"/>
    <property type="match status" value="1"/>
</dbReference>
<evidence type="ECO:0000256" key="1">
    <source>
        <dbReference type="ARBA" id="ARBA00002634"/>
    </source>
</evidence>
<evidence type="ECO:0000313" key="20">
    <source>
        <dbReference type="Proteomes" id="UP000243535"/>
    </source>
</evidence>
<evidence type="ECO:0000256" key="5">
    <source>
        <dbReference type="ARBA" id="ARBA00012807"/>
    </source>
</evidence>
<evidence type="ECO:0000256" key="11">
    <source>
        <dbReference type="ARBA" id="ARBA00022694"/>
    </source>
</evidence>
<sequence>MQVDVVTLFPEMFGAVTQSGVTRRALEQGLWSFHAWNPRDFTHDNYRRVDDRPFGGGPGMVMLPEPLEKALDAARRRQSAAGVESPRVLYLSPQGAPLTHARAQALAALPGLVLLCGRYEGVDERVIERQVDEEVSIGDYVLSGGELPAMVLMDALVRLLPGALNDAQSASEDSFATGLLDCPHYTRPEEYQGLRVPDVLLSGNHALIARWRLKQALGRTWKRRPELLEGRALTKQESRLLAEYQQEQDSIKKEL</sequence>
<dbReference type="PIRSF" id="PIRSF000386">
    <property type="entry name" value="tRNA_mtase"/>
    <property type="match status" value="1"/>
</dbReference>